<evidence type="ECO:0000313" key="1">
    <source>
        <dbReference type="EMBL" id="GAG78206.1"/>
    </source>
</evidence>
<evidence type="ECO:0000313" key="2">
    <source>
        <dbReference type="EMBL" id="GAJ18417.1"/>
    </source>
</evidence>
<organism evidence="1">
    <name type="scientific">marine sediment metagenome</name>
    <dbReference type="NCBI Taxonomy" id="412755"/>
    <lineage>
        <taxon>unclassified sequences</taxon>
        <taxon>metagenomes</taxon>
        <taxon>ecological metagenomes</taxon>
    </lineage>
</organism>
<dbReference type="EMBL" id="BART01016156">
    <property type="protein sequence ID" value="GAG78206.1"/>
    <property type="molecule type" value="Genomic_DNA"/>
</dbReference>
<name>X1C1F3_9ZZZZ</name>
<evidence type="ECO:0008006" key="3">
    <source>
        <dbReference type="Google" id="ProtNLM"/>
    </source>
</evidence>
<dbReference type="AlphaFoldDB" id="X1C1F3"/>
<protein>
    <recommendedName>
        <fullName evidence="3">Holin</fullName>
    </recommendedName>
</protein>
<sequence>MSADILTGVVEKAKGAIVTQTDLIAAIAGAGSVAALVQVIRSWAPGQTEGMADETVAAIGGFLLFYYGDRFHPLLVPFGFGAFLSGVGAWSSEFTEGIILMVQKKEA</sequence>
<proteinExistence type="predicted"/>
<reference evidence="1" key="1">
    <citation type="journal article" date="2014" name="Front. Microbiol.">
        <title>High frequency of phylogenetically diverse reductive dehalogenase-homologous genes in deep subseafloor sedimentary metagenomes.</title>
        <authorList>
            <person name="Kawai M."/>
            <person name="Futagami T."/>
            <person name="Toyoda A."/>
            <person name="Takaki Y."/>
            <person name="Nishi S."/>
            <person name="Hori S."/>
            <person name="Arai W."/>
            <person name="Tsubouchi T."/>
            <person name="Morono Y."/>
            <person name="Uchiyama I."/>
            <person name="Ito T."/>
            <person name="Fujiyama A."/>
            <person name="Inagaki F."/>
            <person name="Takami H."/>
        </authorList>
    </citation>
    <scope>NUCLEOTIDE SEQUENCE</scope>
    <source>
        <strain evidence="1">Expedition CK06-06</strain>
    </source>
</reference>
<comment type="caution">
    <text evidence="1">The sequence shown here is derived from an EMBL/GenBank/DDBJ whole genome shotgun (WGS) entry which is preliminary data.</text>
</comment>
<gene>
    <name evidence="1" type="ORF">S01H4_31162</name>
    <name evidence="2" type="ORF">S12H4_54944</name>
</gene>
<dbReference type="EMBL" id="BARW01035184">
    <property type="protein sequence ID" value="GAJ18417.1"/>
    <property type="molecule type" value="Genomic_DNA"/>
</dbReference>
<accession>X1C1F3</accession>